<dbReference type="Pfam" id="PF03771">
    <property type="entry name" value="SPDY"/>
    <property type="match status" value="2"/>
</dbReference>
<organism evidence="3 4">
    <name type="scientific">Streptomyces liliiviolaceus</name>
    <dbReference type="NCBI Taxonomy" id="2823109"/>
    <lineage>
        <taxon>Bacteria</taxon>
        <taxon>Bacillati</taxon>
        <taxon>Actinomycetota</taxon>
        <taxon>Actinomycetes</taxon>
        <taxon>Kitasatosporales</taxon>
        <taxon>Streptomycetaceae</taxon>
        <taxon>Streptomyces</taxon>
    </lineage>
</organism>
<evidence type="ECO:0000259" key="2">
    <source>
        <dbReference type="Pfam" id="PF03771"/>
    </source>
</evidence>
<evidence type="ECO:0000256" key="1">
    <source>
        <dbReference type="SAM" id="MobiDB-lite"/>
    </source>
</evidence>
<name>A0A940Y4J7_9ACTN</name>
<gene>
    <name evidence="3" type="ORF">J8N05_45855</name>
</gene>
<dbReference type="Proteomes" id="UP000677413">
    <property type="component" value="Unassembled WGS sequence"/>
</dbReference>
<feature type="compositionally biased region" description="Low complexity" evidence="1">
    <location>
        <begin position="233"/>
        <end position="247"/>
    </location>
</feature>
<dbReference type="EMBL" id="JAGPYQ010000002">
    <property type="protein sequence ID" value="MBQ0855496.1"/>
    <property type="molecule type" value="Genomic_DNA"/>
</dbReference>
<dbReference type="AlphaFoldDB" id="A0A940Y4J7"/>
<dbReference type="RefSeq" id="WP_210893893.1">
    <property type="nucleotide sequence ID" value="NZ_JAGPYQ010000002.1"/>
</dbReference>
<evidence type="ECO:0000313" key="4">
    <source>
        <dbReference type="Proteomes" id="UP000677413"/>
    </source>
</evidence>
<keyword evidence="4" id="KW-1185">Reference proteome</keyword>
<reference evidence="3 4" key="1">
    <citation type="submission" date="2021-04" db="EMBL/GenBank/DDBJ databases">
        <authorList>
            <person name="Tang X."/>
            <person name="Zhou X."/>
            <person name="Chen X."/>
            <person name="Cernava T."/>
            <person name="Zhang C."/>
        </authorList>
    </citation>
    <scope>NUCLEOTIDE SEQUENCE [LARGE SCALE GENOMIC DNA]</scope>
    <source>
        <strain evidence="3 4">BH-SS-21</strain>
    </source>
</reference>
<dbReference type="InterPro" id="IPR005523">
    <property type="entry name" value="DUF317_SPDY"/>
</dbReference>
<feature type="domain" description="DUF317" evidence="2">
    <location>
        <begin position="135"/>
        <end position="190"/>
    </location>
</feature>
<protein>
    <submittedName>
        <fullName evidence="3">DUF317 domain-containing protein</fullName>
    </submittedName>
</protein>
<feature type="region of interest" description="Disordered" evidence="1">
    <location>
        <begin position="233"/>
        <end position="255"/>
    </location>
</feature>
<sequence>MPADTVSVDFIQPRRLAGGGDPAWITVPLHDACGWSHGHDPLAPRVLLSSPDQQALLRVEPDHDGRWWTLQHAPAPNRPAWIANFDARTPVEIIAAFTDALTDPTADRADHKDPRKPLWDAGWSAVYRNSRLVAPDGTVRVEADEPTGAWRVDIALRSFRTLLWQAHFSEHTPAHLITAFTAALADPRPVARAAGLSSLPTRNANLITVSRKEVPATQVASALPDRVRALAARRAAAPPEPGLPARRTSGTRRTR</sequence>
<comment type="caution">
    <text evidence="3">The sequence shown here is derived from an EMBL/GenBank/DDBJ whole genome shotgun (WGS) entry which is preliminary data.</text>
</comment>
<feature type="domain" description="DUF317" evidence="2">
    <location>
        <begin position="50"/>
        <end position="105"/>
    </location>
</feature>
<proteinExistence type="predicted"/>
<accession>A0A940Y4J7</accession>
<evidence type="ECO:0000313" key="3">
    <source>
        <dbReference type="EMBL" id="MBQ0855496.1"/>
    </source>
</evidence>